<evidence type="ECO:0000256" key="1">
    <source>
        <dbReference type="SAM" id="Phobius"/>
    </source>
</evidence>
<name>A0ABX0NAN0_9BURK</name>
<dbReference type="Proteomes" id="UP000621455">
    <property type="component" value="Unassembled WGS sequence"/>
</dbReference>
<comment type="caution">
    <text evidence="2">The sequence shown here is derived from an EMBL/GenBank/DDBJ whole genome shotgun (WGS) entry which is preliminary data.</text>
</comment>
<feature type="transmembrane region" description="Helical" evidence="1">
    <location>
        <begin position="95"/>
        <end position="118"/>
    </location>
</feature>
<organism evidence="2 3">
    <name type="scientific">Massilia frigida</name>
    <dbReference type="NCBI Taxonomy" id="2609281"/>
    <lineage>
        <taxon>Bacteria</taxon>
        <taxon>Pseudomonadati</taxon>
        <taxon>Pseudomonadota</taxon>
        <taxon>Betaproteobacteria</taxon>
        <taxon>Burkholderiales</taxon>
        <taxon>Oxalobacteraceae</taxon>
        <taxon>Telluria group</taxon>
        <taxon>Massilia</taxon>
    </lineage>
</organism>
<accession>A0ABX0NAN0</accession>
<proteinExistence type="predicted"/>
<dbReference type="RefSeq" id="WP_167086819.1">
    <property type="nucleotide sequence ID" value="NZ_WHJG01000009.1"/>
</dbReference>
<feature type="transmembrane region" description="Helical" evidence="1">
    <location>
        <begin position="133"/>
        <end position="149"/>
    </location>
</feature>
<keyword evidence="1" id="KW-1133">Transmembrane helix</keyword>
<dbReference type="Pfam" id="PF10754">
    <property type="entry name" value="DUF2569"/>
    <property type="match status" value="1"/>
</dbReference>
<feature type="transmembrane region" description="Helical" evidence="1">
    <location>
        <begin position="12"/>
        <end position="33"/>
    </location>
</feature>
<evidence type="ECO:0000313" key="3">
    <source>
        <dbReference type="Proteomes" id="UP000621455"/>
    </source>
</evidence>
<reference evidence="2 3" key="1">
    <citation type="submission" date="2019-10" db="EMBL/GenBank/DDBJ databases">
        <title>Taxonomy of Antarctic Massilia spp.: description of Massilia rubra sp. nov., Massilia aquatica sp. nov., Massilia mucilaginosa sp. nov., Massilia frigida sp. nov. isolated from streams, lakes and regoliths.</title>
        <authorList>
            <person name="Holochova P."/>
            <person name="Sedlacek I."/>
            <person name="Kralova S."/>
            <person name="Maslanova I."/>
            <person name="Busse H.-J."/>
            <person name="Stankova E."/>
            <person name="Vrbovska V."/>
            <person name="Kovarovic V."/>
            <person name="Bartak M."/>
            <person name="Svec P."/>
            <person name="Pantucek R."/>
        </authorList>
    </citation>
    <scope>NUCLEOTIDE SEQUENCE [LARGE SCALE GENOMIC DNA]</scope>
    <source>
        <strain evidence="2 3">CCM 8695</strain>
    </source>
</reference>
<gene>
    <name evidence="2" type="ORF">F2P44_11335</name>
</gene>
<protein>
    <submittedName>
        <fullName evidence="2">DUF2569 family protein</fullName>
    </submittedName>
</protein>
<evidence type="ECO:0000313" key="2">
    <source>
        <dbReference type="EMBL" id="NHZ79864.1"/>
    </source>
</evidence>
<sequence>MSELKKDLEGLNGWLMIVGMGVLFTPLRMLFVFPEMYVNLFNSANWVDMITPGSGTYNAAWKPLVFTEVLFNCAMLLASLALIYLFFAKKRRFPMLFIVLQVAGILFIVCQSMIIHLILPTEPLFDPDTSGDLVRSLLAALIWVPYMLVSERVEQTFVE</sequence>
<keyword evidence="1" id="KW-0472">Membrane</keyword>
<keyword evidence="1" id="KW-0812">Transmembrane</keyword>
<dbReference type="EMBL" id="WHJG01000009">
    <property type="protein sequence ID" value="NHZ79864.1"/>
    <property type="molecule type" value="Genomic_DNA"/>
</dbReference>
<dbReference type="InterPro" id="IPR019690">
    <property type="entry name" value="DUF2569"/>
</dbReference>
<keyword evidence="3" id="KW-1185">Reference proteome</keyword>
<feature type="transmembrane region" description="Helical" evidence="1">
    <location>
        <begin position="69"/>
        <end position="88"/>
    </location>
</feature>